<feature type="domain" description="Ig-like" evidence="4">
    <location>
        <begin position="424"/>
        <end position="525"/>
    </location>
</feature>
<dbReference type="InterPro" id="IPR007110">
    <property type="entry name" value="Ig-like_dom"/>
</dbReference>
<dbReference type="FunFam" id="2.60.40.10:FF:002350">
    <property type="entry name" value="Immunoglobulin heavy variable 1-4"/>
    <property type="match status" value="1"/>
</dbReference>
<reference evidence="5" key="1">
    <citation type="submission" date="2025-08" db="UniProtKB">
        <authorList>
            <consortium name="Ensembl"/>
        </authorList>
    </citation>
    <scope>IDENTIFICATION</scope>
</reference>
<keyword evidence="6" id="KW-1185">Reference proteome</keyword>
<dbReference type="InterPro" id="IPR013106">
    <property type="entry name" value="Ig_V-set"/>
</dbReference>
<sequence length="547" mass="60936">MLLLCLHAGLCAQTITQSEPVVAKLMESHTLTCTYSGLPTSSEFAWIRQNEEKGLEWIASISGPSGSTKSYSVSVKGRFTISRDNDNQQVHLQMDQLETADSAVYYFVTVSDSAVQAPTVFPLVQCGSGTEEVTIGCMATGFTPASLTFKWEFGGSELANAVQYPTTKKDNHYTGVSQIRVRRQDWDTRKPFTCSAEHAGETFEAKVLKQEVVHKFPALSILISEIEGSQMVSFGCFAADFSPKDYTITWLRNGKKIDPSESSTFSEGKKNETGTFYNAASYIQVKENHWKDDGTNITCRFANSKEQDDVHLTYGGGCVEPSTKLEIDILPISLETMYLENNADLVCKVHSSDPVEVKWFNESGEVLSVLESPSSNTYIARTKITYDEWSKGMKWFCEASIKDSIEVPTRKNFVKNNGRNRVPPSVYLLPPVDDLSCTNMTLTCFVKDFYPADILVHWLVDNLTIDGNALYSHKTTNVIENGDLFSTYGQLTFSSDGWKDGRVFRCEVYHMSMDSKNQPIVKLITEKSSGNVNIINMNLGPSTCLPQ</sequence>
<dbReference type="PROSITE" id="PS00290">
    <property type="entry name" value="IG_MHC"/>
    <property type="match status" value="1"/>
</dbReference>
<dbReference type="InterPro" id="IPR036179">
    <property type="entry name" value="Ig-like_dom_sf"/>
</dbReference>
<dbReference type="Gene3D" id="2.60.40.10">
    <property type="entry name" value="Immunoglobulins"/>
    <property type="match status" value="5"/>
</dbReference>
<feature type="domain" description="Ig-like" evidence="4">
    <location>
        <begin position="321"/>
        <end position="408"/>
    </location>
</feature>
<keyword evidence="1" id="KW-1015">Disulfide bond</keyword>
<feature type="domain" description="Ig-like" evidence="4">
    <location>
        <begin position="118"/>
        <end position="208"/>
    </location>
</feature>
<feature type="signal peptide" evidence="3">
    <location>
        <begin position="1"/>
        <end position="18"/>
    </location>
</feature>
<dbReference type="PANTHER" id="PTHR23411">
    <property type="entry name" value="TAPASIN"/>
    <property type="match status" value="1"/>
</dbReference>
<dbReference type="InterPro" id="IPR003006">
    <property type="entry name" value="Ig/MHC_CS"/>
</dbReference>
<evidence type="ECO:0000256" key="3">
    <source>
        <dbReference type="SAM" id="SignalP"/>
    </source>
</evidence>
<feature type="domain" description="Ig-like" evidence="4">
    <location>
        <begin position="217"/>
        <end position="313"/>
    </location>
</feature>
<dbReference type="InterPro" id="IPR013783">
    <property type="entry name" value="Ig-like_fold"/>
</dbReference>
<dbReference type="FunFam" id="2.60.40.10:FF:000283">
    <property type="entry name" value="Immunoglobulin kappa constant"/>
    <property type="match status" value="1"/>
</dbReference>
<evidence type="ECO:0000256" key="2">
    <source>
        <dbReference type="ARBA" id="ARBA00023319"/>
    </source>
</evidence>
<dbReference type="SMR" id="A0A8C5A9I9"/>
<accession>A0A8C5A9I9</accession>
<dbReference type="Pfam" id="PF07686">
    <property type="entry name" value="V-set"/>
    <property type="match status" value="1"/>
</dbReference>
<dbReference type="SMART" id="SM00406">
    <property type="entry name" value="IGv"/>
    <property type="match status" value="1"/>
</dbReference>
<evidence type="ECO:0000313" key="6">
    <source>
        <dbReference type="Proteomes" id="UP000694546"/>
    </source>
</evidence>
<feature type="chain" id="PRO_5034420637" description="Ig-like domain-containing protein" evidence="3">
    <location>
        <begin position="19"/>
        <end position="547"/>
    </location>
</feature>
<keyword evidence="2" id="KW-0393">Immunoglobulin domain</keyword>
<dbReference type="InterPro" id="IPR050380">
    <property type="entry name" value="Immune_Resp_Modulators"/>
</dbReference>
<dbReference type="SMART" id="SM00407">
    <property type="entry name" value="IGc1"/>
    <property type="match status" value="3"/>
</dbReference>
<dbReference type="AlphaFoldDB" id="A0A8C5A9I9"/>
<dbReference type="SUPFAM" id="SSF48726">
    <property type="entry name" value="Immunoglobulin"/>
    <property type="match status" value="5"/>
</dbReference>
<dbReference type="InterPro" id="IPR003597">
    <property type="entry name" value="Ig_C1-set"/>
</dbReference>
<reference evidence="5" key="2">
    <citation type="submission" date="2025-09" db="UniProtKB">
        <authorList>
            <consortium name="Ensembl"/>
        </authorList>
    </citation>
    <scope>IDENTIFICATION</scope>
</reference>
<dbReference type="Pfam" id="PF07654">
    <property type="entry name" value="C1-set"/>
    <property type="match status" value="3"/>
</dbReference>
<name>A0A8C5A9I9_GADMO</name>
<dbReference type="OMA" id="FGCLAMD"/>
<dbReference type="Proteomes" id="UP000694546">
    <property type="component" value="Chromosome 2"/>
</dbReference>
<dbReference type="GeneTree" id="ENSGT00940000161491"/>
<evidence type="ECO:0000259" key="4">
    <source>
        <dbReference type="PROSITE" id="PS50835"/>
    </source>
</evidence>
<dbReference type="PROSITE" id="PS50835">
    <property type="entry name" value="IG_LIKE"/>
    <property type="match status" value="4"/>
</dbReference>
<dbReference type="Ensembl" id="ENSGMOT00000038176.1">
    <property type="protein sequence ID" value="ENSGMOP00000028623.1"/>
    <property type="gene ID" value="ENSGMOG00000036063.1"/>
</dbReference>
<organism evidence="5 6">
    <name type="scientific">Gadus morhua</name>
    <name type="common">Atlantic cod</name>
    <dbReference type="NCBI Taxonomy" id="8049"/>
    <lineage>
        <taxon>Eukaryota</taxon>
        <taxon>Metazoa</taxon>
        <taxon>Chordata</taxon>
        <taxon>Craniata</taxon>
        <taxon>Vertebrata</taxon>
        <taxon>Euteleostomi</taxon>
        <taxon>Actinopterygii</taxon>
        <taxon>Neopterygii</taxon>
        <taxon>Teleostei</taxon>
        <taxon>Neoteleostei</taxon>
        <taxon>Acanthomorphata</taxon>
        <taxon>Zeiogadaria</taxon>
        <taxon>Gadariae</taxon>
        <taxon>Gadiformes</taxon>
        <taxon>Gadoidei</taxon>
        <taxon>Gadidae</taxon>
        <taxon>Gadus</taxon>
    </lineage>
</organism>
<evidence type="ECO:0000313" key="5">
    <source>
        <dbReference type="Ensembl" id="ENSGMOP00000028623.1"/>
    </source>
</evidence>
<keyword evidence="3" id="KW-0732">Signal</keyword>
<proteinExistence type="predicted"/>
<evidence type="ECO:0000256" key="1">
    <source>
        <dbReference type="ARBA" id="ARBA00023157"/>
    </source>
</evidence>
<protein>
    <recommendedName>
        <fullName evidence="4">Ig-like domain-containing protein</fullName>
    </recommendedName>
</protein>